<dbReference type="RefSeq" id="WP_212659319.1">
    <property type="nucleotide sequence ID" value="NZ_JAGXTP010000002.1"/>
</dbReference>
<dbReference type="PROSITE" id="PS50883">
    <property type="entry name" value="EAL"/>
    <property type="match status" value="1"/>
</dbReference>
<name>A0A942EGV0_9HYPH</name>
<dbReference type="Pfam" id="PF00990">
    <property type="entry name" value="GGDEF"/>
    <property type="match status" value="1"/>
</dbReference>
<keyword evidence="11" id="KW-1185">Reference proteome</keyword>
<gene>
    <name evidence="10" type="ORF">KD146_13305</name>
</gene>
<dbReference type="PROSITE" id="PS50887">
    <property type="entry name" value="GGDEF"/>
    <property type="match status" value="1"/>
</dbReference>
<dbReference type="Gene3D" id="3.30.450.350">
    <property type="entry name" value="CHASE domain"/>
    <property type="match status" value="1"/>
</dbReference>
<evidence type="ECO:0000256" key="5">
    <source>
        <dbReference type="SAM" id="Phobius"/>
    </source>
</evidence>
<keyword evidence="2 5" id="KW-0812">Transmembrane</keyword>
<comment type="subcellular location">
    <subcellularLocation>
        <location evidence="1">Membrane</location>
    </subcellularLocation>
</comment>
<dbReference type="Gene3D" id="3.30.70.270">
    <property type="match status" value="1"/>
</dbReference>
<feature type="transmembrane region" description="Helical" evidence="5">
    <location>
        <begin position="277"/>
        <end position="296"/>
    </location>
</feature>
<dbReference type="AlphaFoldDB" id="A0A942EGV0"/>
<dbReference type="InterPro" id="IPR035965">
    <property type="entry name" value="PAS-like_dom_sf"/>
</dbReference>
<dbReference type="InterPro" id="IPR013655">
    <property type="entry name" value="PAS_fold_3"/>
</dbReference>
<reference evidence="10" key="1">
    <citation type="submission" date="2021-04" db="EMBL/GenBank/DDBJ databases">
        <title>Devosia litorisediminis sp. nov., isolated from a sand dune.</title>
        <authorList>
            <person name="Park S."/>
            <person name="Yoon J.-H."/>
        </authorList>
    </citation>
    <scope>NUCLEOTIDE SEQUENCE</scope>
    <source>
        <strain evidence="10">BSSL-BM10</strain>
    </source>
</reference>
<dbReference type="InterPro" id="IPR000160">
    <property type="entry name" value="GGDEF_dom"/>
</dbReference>
<dbReference type="PROSITE" id="PS50113">
    <property type="entry name" value="PAC"/>
    <property type="match status" value="1"/>
</dbReference>
<dbReference type="InterPro" id="IPR035919">
    <property type="entry name" value="EAL_sf"/>
</dbReference>
<dbReference type="Proteomes" id="UP000678281">
    <property type="component" value="Unassembled WGS sequence"/>
</dbReference>
<dbReference type="EMBL" id="JAGXTP010000002">
    <property type="protein sequence ID" value="MBS3849676.1"/>
    <property type="molecule type" value="Genomic_DNA"/>
</dbReference>
<dbReference type="SUPFAM" id="SSF55785">
    <property type="entry name" value="PYP-like sensor domain (PAS domain)"/>
    <property type="match status" value="1"/>
</dbReference>
<protein>
    <submittedName>
        <fullName evidence="10">EAL domain-containing protein</fullName>
    </submittedName>
</protein>
<dbReference type="InterPro" id="IPR042240">
    <property type="entry name" value="CHASE_sf"/>
</dbReference>
<feature type="domain" description="CHASE" evidence="7">
    <location>
        <begin position="123"/>
        <end position="215"/>
    </location>
</feature>
<dbReference type="InterPro" id="IPR052155">
    <property type="entry name" value="Biofilm_reg_signaling"/>
</dbReference>
<comment type="caution">
    <text evidence="10">The sequence shown here is derived from an EMBL/GenBank/DDBJ whole genome shotgun (WGS) entry which is preliminary data.</text>
</comment>
<evidence type="ECO:0000256" key="4">
    <source>
        <dbReference type="ARBA" id="ARBA00023136"/>
    </source>
</evidence>
<dbReference type="SMART" id="SM00267">
    <property type="entry name" value="GGDEF"/>
    <property type="match status" value="1"/>
</dbReference>
<feature type="domain" description="PAC" evidence="6">
    <location>
        <begin position="396"/>
        <end position="447"/>
    </location>
</feature>
<evidence type="ECO:0000259" key="8">
    <source>
        <dbReference type="PROSITE" id="PS50883"/>
    </source>
</evidence>
<dbReference type="SUPFAM" id="SSF141868">
    <property type="entry name" value="EAL domain-like"/>
    <property type="match status" value="1"/>
</dbReference>
<sequence length="898" mass="99050">MAIGTSVAVTKTGKIVGEYRHSWLRPTLLPALLALVVLIIGGVYLDAQSTTINRERARAAVLTELALIRAKLEGNINANIQLVRGLVSTISTEPDAMTPERFEKLAQHLFAEQSQLRSVAIAPDMIITMTYPLAGNERAIGLNYREVPAQRGAAFLARATGRLVLAGPVDLVQGGRGFVSRFPVYVDSVNGRRFWGLVAAVVDVDELYADSGLTDAGLDIQISLTGEDAAEQRLPPFFGPDLRTATPVTAEIALPYGFWTISAVPKGGWDAATGDNWLLRLAIIGAGLLILVPIVVTGHLVGERKLHFFALKGREAELSRMSRRLELALDVSKVGVWELDMASGQETWDDRTNELYGRLSDGGPRTHEDWKAVVHPDDQQRAEDEFRRMIDEDGRYESDYRVMLADGSVRHVRSVAKLYCAPGAPKKVLGVNWDVTADVELNLELKRATAMTQARNAELESARVRIEHNALHDSLTGLPNRRYLDEMLNGLTNKGFAKDQSVALLHIDLDRFKQINDTLGHAAGDAMLIHASAVLRAKCRDNDFVARIGGDEFVVLTTVDDSHDELAALADRIVRQMRQPVTYEGHECRFGVSIGIAKASGSDLKGKQLLINADIALYRAKARGRNCFEFFSDALQAEVVNTKRVADEILTGLERNEFIAFYQPQFDARTLDVVGVEALARWQHPTEGIKAPDSFIPVAEELNVMATIDRLILEQSLAALDAWEAKGLIVPRASVNVSLRRLHDEELITSLRKLDITPGRISFELVESIYLDDNDAVVSWNIDQIKDLGIDVEIDDFGTGYASIVSLQKLRPTRLKIDRQLVMPILKDLPQRQLLTSIIDIGKSMGIEVVAEGVETMEHAAILRDLGCDILQGYAFAPALSAKDLEAFLTKQSWRQAS</sequence>
<proteinExistence type="predicted"/>
<dbReference type="NCBIfam" id="TIGR00254">
    <property type="entry name" value="GGDEF"/>
    <property type="match status" value="1"/>
</dbReference>
<dbReference type="PROSITE" id="PS50839">
    <property type="entry name" value="CHASE"/>
    <property type="match status" value="1"/>
</dbReference>
<dbReference type="InterPro" id="IPR000014">
    <property type="entry name" value="PAS"/>
</dbReference>
<evidence type="ECO:0000313" key="11">
    <source>
        <dbReference type="Proteomes" id="UP000678281"/>
    </source>
</evidence>
<dbReference type="PANTHER" id="PTHR44757">
    <property type="entry name" value="DIGUANYLATE CYCLASE DGCP"/>
    <property type="match status" value="1"/>
</dbReference>
<dbReference type="InterPro" id="IPR043128">
    <property type="entry name" value="Rev_trsase/Diguanyl_cyclase"/>
</dbReference>
<dbReference type="Gene3D" id="3.30.450.20">
    <property type="entry name" value="PAS domain"/>
    <property type="match status" value="1"/>
</dbReference>
<dbReference type="InterPro" id="IPR029787">
    <property type="entry name" value="Nucleotide_cyclase"/>
</dbReference>
<evidence type="ECO:0000256" key="3">
    <source>
        <dbReference type="ARBA" id="ARBA00022989"/>
    </source>
</evidence>
<evidence type="ECO:0000313" key="10">
    <source>
        <dbReference type="EMBL" id="MBS3849676.1"/>
    </source>
</evidence>
<keyword evidence="4 5" id="KW-0472">Membrane</keyword>
<feature type="transmembrane region" description="Helical" evidence="5">
    <location>
        <begin position="28"/>
        <end position="47"/>
    </location>
</feature>
<feature type="domain" description="EAL" evidence="8">
    <location>
        <begin position="642"/>
        <end position="893"/>
    </location>
</feature>
<dbReference type="Pfam" id="PF08447">
    <property type="entry name" value="PAS_3"/>
    <property type="match status" value="1"/>
</dbReference>
<evidence type="ECO:0000259" key="6">
    <source>
        <dbReference type="PROSITE" id="PS50113"/>
    </source>
</evidence>
<dbReference type="Gene3D" id="3.20.20.450">
    <property type="entry name" value="EAL domain"/>
    <property type="match status" value="1"/>
</dbReference>
<dbReference type="GO" id="GO:0007165">
    <property type="term" value="P:signal transduction"/>
    <property type="evidence" value="ECO:0007669"/>
    <property type="project" value="UniProtKB-ARBA"/>
</dbReference>
<dbReference type="InterPro" id="IPR000700">
    <property type="entry name" value="PAS-assoc_C"/>
</dbReference>
<dbReference type="Pfam" id="PF03924">
    <property type="entry name" value="CHASE"/>
    <property type="match status" value="1"/>
</dbReference>
<dbReference type="CDD" id="cd01949">
    <property type="entry name" value="GGDEF"/>
    <property type="match status" value="1"/>
</dbReference>
<evidence type="ECO:0000256" key="1">
    <source>
        <dbReference type="ARBA" id="ARBA00004370"/>
    </source>
</evidence>
<dbReference type="GO" id="GO:0003824">
    <property type="term" value="F:catalytic activity"/>
    <property type="evidence" value="ECO:0007669"/>
    <property type="project" value="UniProtKB-ARBA"/>
</dbReference>
<dbReference type="InterPro" id="IPR001633">
    <property type="entry name" value="EAL_dom"/>
</dbReference>
<evidence type="ECO:0000259" key="7">
    <source>
        <dbReference type="PROSITE" id="PS50839"/>
    </source>
</evidence>
<organism evidence="10 11">
    <name type="scientific">Devosia litorisediminis</name>
    <dbReference type="NCBI Taxonomy" id="2829817"/>
    <lineage>
        <taxon>Bacteria</taxon>
        <taxon>Pseudomonadati</taxon>
        <taxon>Pseudomonadota</taxon>
        <taxon>Alphaproteobacteria</taxon>
        <taxon>Hyphomicrobiales</taxon>
        <taxon>Devosiaceae</taxon>
        <taxon>Devosia</taxon>
    </lineage>
</organism>
<accession>A0A942EGV0</accession>
<dbReference type="GO" id="GO:0016020">
    <property type="term" value="C:membrane"/>
    <property type="evidence" value="ECO:0007669"/>
    <property type="project" value="UniProtKB-SubCell"/>
</dbReference>
<dbReference type="CDD" id="cd01948">
    <property type="entry name" value="EAL"/>
    <property type="match status" value="1"/>
</dbReference>
<dbReference type="FunFam" id="3.30.70.270:FF:000001">
    <property type="entry name" value="Diguanylate cyclase domain protein"/>
    <property type="match status" value="1"/>
</dbReference>
<feature type="domain" description="GGDEF" evidence="9">
    <location>
        <begin position="500"/>
        <end position="633"/>
    </location>
</feature>
<evidence type="ECO:0000256" key="2">
    <source>
        <dbReference type="ARBA" id="ARBA00022692"/>
    </source>
</evidence>
<dbReference type="Gene3D" id="2.10.70.100">
    <property type="match status" value="1"/>
</dbReference>
<keyword evidence="3 5" id="KW-1133">Transmembrane helix</keyword>
<dbReference type="SUPFAM" id="SSF55073">
    <property type="entry name" value="Nucleotide cyclase"/>
    <property type="match status" value="1"/>
</dbReference>
<dbReference type="SMART" id="SM00052">
    <property type="entry name" value="EAL"/>
    <property type="match status" value="1"/>
</dbReference>
<dbReference type="SMART" id="SM01079">
    <property type="entry name" value="CHASE"/>
    <property type="match status" value="1"/>
</dbReference>
<evidence type="ECO:0000259" key="9">
    <source>
        <dbReference type="PROSITE" id="PS50887"/>
    </source>
</evidence>
<dbReference type="PANTHER" id="PTHR44757:SF2">
    <property type="entry name" value="BIOFILM ARCHITECTURE MAINTENANCE PROTEIN MBAA"/>
    <property type="match status" value="1"/>
</dbReference>
<dbReference type="InterPro" id="IPR006189">
    <property type="entry name" value="CHASE_dom"/>
</dbReference>
<dbReference type="Pfam" id="PF00563">
    <property type="entry name" value="EAL"/>
    <property type="match status" value="1"/>
</dbReference>
<dbReference type="CDD" id="cd00130">
    <property type="entry name" value="PAS"/>
    <property type="match status" value="1"/>
</dbReference>